<reference evidence="2" key="2">
    <citation type="submission" date="2023-06" db="EMBL/GenBank/DDBJ databases">
        <authorList>
            <consortium name="Lawrence Berkeley National Laboratory"/>
            <person name="Haridas S."/>
            <person name="Hensen N."/>
            <person name="Bonometti L."/>
            <person name="Westerberg I."/>
            <person name="Brannstrom I.O."/>
            <person name="Guillou S."/>
            <person name="Cros-Aarteil S."/>
            <person name="Calhoun S."/>
            <person name="Kuo A."/>
            <person name="Mondo S."/>
            <person name="Pangilinan J."/>
            <person name="Riley R."/>
            <person name="LaButti K."/>
            <person name="Andreopoulos B."/>
            <person name="Lipzen A."/>
            <person name="Chen C."/>
            <person name="Yanf M."/>
            <person name="Daum C."/>
            <person name="Ng V."/>
            <person name="Clum A."/>
            <person name="Steindorff A."/>
            <person name="Ohm R."/>
            <person name="Martin F."/>
            <person name="Silar P."/>
            <person name="Natvig D."/>
            <person name="Lalanne C."/>
            <person name="Gautier V."/>
            <person name="Ament-velasquez S.L."/>
            <person name="Kruys A."/>
            <person name="Hutchinson M.I."/>
            <person name="Powell A.J."/>
            <person name="Barry K."/>
            <person name="Miller A.N."/>
            <person name="Grigoriev I.V."/>
            <person name="Debuchy R."/>
            <person name="Gladieux P."/>
            <person name="Thoren M.H."/>
            <person name="Johannesson H."/>
        </authorList>
    </citation>
    <scope>NUCLEOTIDE SEQUENCE</scope>
    <source>
        <strain evidence="2">CBS 232.78</strain>
    </source>
</reference>
<dbReference type="AlphaFoldDB" id="A0AAE0NPC9"/>
<proteinExistence type="predicted"/>
<comment type="caution">
    <text evidence="2">The sequence shown here is derived from an EMBL/GenBank/DDBJ whole genome shotgun (WGS) entry which is preliminary data.</text>
</comment>
<name>A0AAE0NPC9_9PEZI</name>
<gene>
    <name evidence="2" type="ORF">B0H63DRAFT_449292</name>
</gene>
<organism evidence="2 3">
    <name type="scientific">Podospora didyma</name>
    <dbReference type="NCBI Taxonomy" id="330526"/>
    <lineage>
        <taxon>Eukaryota</taxon>
        <taxon>Fungi</taxon>
        <taxon>Dikarya</taxon>
        <taxon>Ascomycota</taxon>
        <taxon>Pezizomycotina</taxon>
        <taxon>Sordariomycetes</taxon>
        <taxon>Sordariomycetidae</taxon>
        <taxon>Sordariales</taxon>
        <taxon>Podosporaceae</taxon>
        <taxon>Podospora</taxon>
    </lineage>
</organism>
<dbReference type="Proteomes" id="UP001285441">
    <property type="component" value="Unassembled WGS sequence"/>
</dbReference>
<keyword evidence="3" id="KW-1185">Reference proteome</keyword>
<sequence>MGGLAALLERPPDDGPIIDEFLAEYGSSRYLAYARLTELSTAEVKATKVEKQRRRPRQDGRSSVVRRSEPWTPSALHAFTAVPLQKLTSLGAEADFRDNLLATVGGKTIEVQLMLLLMHALVKMHHELIYKPVVIAGEQLLRQIQINLDRKKELGNIPFRGKGKITCNYRERPPAASQFSVSRLGSSFVTFSAPTIASSARVTVAALPDIFLAVWTSSGSLACLPKAVELMFGLKIRVAPERSECSTTELVSRRRAPLGWGSAPYGTPYEAIGVGVGIAA</sequence>
<feature type="region of interest" description="Disordered" evidence="1">
    <location>
        <begin position="47"/>
        <end position="69"/>
    </location>
</feature>
<accession>A0AAE0NPC9</accession>
<protein>
    <submittedName>
        <fullName evidence="2">Uncharacterized protein</fullName>
    </submittedName>
</protein>
<evidence type="ECO:0000313" key="3">
    <source>
        <dbReference type="Proteomes" id="UP001285441"/>
    </source>
</evidence>
<evidence type="ECO:0000313" key="2">
    <source>
        <dbReference type="EMBL" id="KAK3385219.1"/>
    </source>
</evidence>
<reference evidence="2" key="1">
    <citation type="journal article" date="2023" name="Mol. Phylogenet. Evol.">
        <title>Genome-scale phylogeny and comparative genomics of the fungal order Sordariales.</title>
        <authorList>
            <person name="Hensen N."/>
            <person name="Bonometti L."/>
            <person name="Westerberg I."/>
            <person name="Brannstrom I.O."/>
            <person name="Guillou S."/>
            <person name="Cros-Aarteil S."/>
            <person name="Calhoun S."/>
            <person name="Haridas S."/>
            <person name="Kuo A."/>
            <person name="Mondo S."/>
            <person name="Pangilinan J."/>
            <person name="Riley R."/>
            <person name="LaButti K."/>
            <person name="Andreopoulos B."/>
            <person name="Lipzen A."/>
            <person name="Chen C."/>
            <person name="Yan M."/>
            <person name="Daum C."/>
            <person name="Ng V."/>
            <person name="Clum A."/>
            <person name="Steindorff A."/>
            <person name="Ohm R.A."/>
            <person name="Martin F."/>
            <person name="Silar P."/>
            <person name="Natvig D.O."/>
            <person name="Lalanne C."/>
            <person name="Gautier V."/>
            <person name="Ament-Velasquez S.L."/>
            <person name="Kruys A."/>
            <person name="Hutchinson M.I."/>
            <person name="Powell A.J."/>
            <person name="Barry K."/>
            <person name="Miller A.N."/>
            <person name="Grigoriev I.V."/>
            <person name="Debuchy R."/>
            <person name="Gladieux P."/>
            <person name="Hiltunen Thoren M."/>
            <person name="Johannesson H."/>
        </authorList>
    </citation>
    <scope>NUCLEOTIDE SEQUENCE</scope>
    <source>
        <strain evidence="2">CBS 232.78</strain>
    </source>
</reference>
<evidence type="ECO:0000256" key="1">
    <source>
        <dbReference type="SAM" id="MobiDB-lite"/>
    </source>
</evidence>
<dbReference type="EMBL" id="JAULSW010000004">
    <property type="protein sequence ID" value="KAK3385219.1"/>
    <property type="molecule type" value="Genomic_DNA"/>
</dbReference>